<dbReference type="EMBL" id="MCHY01000008">
    <property type="protein sequence ID" value="RKD24217.1"/>
    <property type="molecule type" value="Genomic_DNA"/>
</dbReference>
<keyword evidence="2" id="KW-1185">Reference proteome</keyword>
<dbReference type="RefSeq" id="WP_120189482.1">
    <property type="nucleotide sequence ID" value="NZ_MCHY01000008.1"/>
</dbReference>
<sequence>MNRRAVLLGIGIGIIIGASMMKLGTSSPAQSQPAAASPVVADEPALLEQPQVEQWLQENGYAFVKQSDWEAQTKRVAELENGAPAPIRTTIYINPGLSVSGIEHMLVTMEVLPEQNQFRSLIAEQGLTKKVRTGFFTFEGPQTEQSIIQQITKQ</sequence>
<organism evidence="1 2">
    <name type="scientific">Ammoniphilus oxalaticus</name>
    <dbReference type="NCBI Taxonomy" id="66863"/>
    <lineage>
        <taxon>Bacteria</taxon>
        <taxon>Bacillati</taxon>
        <taxon>Bacillota</taxon>
        <taxon>Bacilli</taxon>
        <taxon>Bacillales</taxon>
        <taxon>Paenibacillaceae</taxon>
        <taxon>Aneurinibacillus group</taxon>
        <taxon>Ammoniphilus</taxon>
    </lineage>
</organism>
<protein>
    <submittedName>
        <fullName evidence="1">Uncharacterized protein</fullName>
    </submittedName>
</protein>
<comment type="caution">
    <text evidence="1">The sequence shown here is derived from an EMBL/GenBank/DDBJ whole genome shotgun (WGS) entry which is preliminary data.</text>
</comment>
<reference evidence="1 2" key="1">
    <citation type="submission" date="2016-08" db="EMBL/GenBank/DDBJ databases">
        <title>Novel Firmicute Genomes.</title>
        <authorList>
            <person name="Poppleton D.I."/>
            <person name="Gribaldo S."/>
        </authorList>
    </citation>
    <scope>NUCLEOTIDE SEQUENCE [LARGE SCALE GENOMIC DNA]</scope>
    <source>
        <strain evidence="1 2">RAOx-1</strain>
    </source>
</reference>
<evidence type="ECO:0000313" key="2">
    <source>
        <dbReference type="Proteomes" id="UP000284219"/>
    </source>
</evidence>
<gene>
    <name evidence="1" type="ORF">BEP19_07375</name>
</gene>
<dbReference type="Proteomes" id="UP000284219">
    <property type="component" value="Unassembled WGS sequence"/>
</dbReference>
<dbReference type="AlphaFoldDB" id="A0A419SJQ8"/>
<proteinExistence type="predicted"/>
<name>A0A419SJQ8_9BACL</name>
<accession>A0A419SJQ8</accession>
<evidence type="ECO:0000313" key="1">
    <source>
        <dbReference type="EMBL" id="RKD24217.1"/>
    </source>
</evidence>